<dbReference type="GO" id="GO:0016787">
    <property type="term" value="F:hydrolase activity"/>
    <property type="evidence" value="ECO:0007669"/>
    <property type="project" value="UniProtKB-KW"/>
</dbReference>
<keyword evidence="2" id="KW-0378">Hydrolase</keyword>
<dbReference type="OrthoDB" id="9785076at2"/>
<dbReference type="InterPro" id="IPR022742">
    <property type="entry name" value="Hydrolase_4"/>
</dbReference>
<dbReference type="SUPFAM" id="SSF53474">
    <property type="entry name" value="alpha/beta-Hydrolases"/>
    <property type="match status" value="1"/>
</dbReference>
<dbReference type="EMBL" id="CP007509">
    <property type="protein sequence ID" value="AHY44921.1"/>
    <property type="molecule type" value="Genomic_DNA"/>
</dbReference>
<feature type="domain" description="Serine aminopeptidase S33" evidence="1">
    <location>
        <begin position="29"/>
        <end position="144"/>
    </location>
</feature>
<dbReference type="KEGG" id="pstu:UIB01_21535"/>
<dbReference type="PIRSF" id="PIRSF037442">
    <property type="entry name" value="UCP037442_abhydr"/>
    <property type="match status" value="1"/>
</dbReference>
<proteinExistence type="predicted"/>
<organism evidence="2 3">
    <name type="scientific">Stutzerimonas stutzeri</name>
    <name type="common">Pseudomonas stutzeri</name>
    <dbReference type="NCBI Taxonomy" id="316"/>
    <lineage>
        <taxon>Bacteria</taxon>
        <taxon>Pseudomonadati</taxon>
        <taxon>Pseudomonadota</taxon>
        <taxon>Gammaproteobacteria</taxon>
        <taxon>Pseudomonadales</taxon>
        <taxon>Pseudomonadaceae</taxon>
        <taxon>Stutzerimonas</taxon>
    </lineage>
</organism>
<dbReference type="InterPro" id="IPR029058">
    <property type="entry name" value="AB_hydrolase_fold"/>
</dbReference>
<evidence type="ECO:0000313" key="3">
    <source>
        <dbReference type="Proteomes" id="UP000025238"/>
    </source>
</evidence>
<evidence type="ECO:0000259" key="1">
    <source>
        <dbReference type="Pfam" id="PF12146"/>
    </source>
</evidence>
<dbReference type="InterPro" id="IPR017208">
    <property type="entry name" value="UCP037442_abhydr"/>
</dbReference>
<evidence type="ECO:0000313" key="2">
    <source>
        <dbReference type="EMBL" id="AHY44921.1"/>
    </source>
</evidence>
<gene>
    <name evidence="2" type="ORF">UIB01_21535</name>
</gene>
<dbReference type="Proteomes" id="UP000025238">
    <property type="component" value="Chromosome"/>
</dbReference>
<dbReference type="AlphaFoldDB" id="A0A023WY87"/>
<dbReference type="Gene3D" id="3.40.50.1820">
    <property type="entry name" value="alpha/beta hydrolase"/>
    <property type="match status" value="1"/>
</dbReference>
<dbReference type="Pfam" id="PF12146">
    <property type="entry name" value="Hydrolase_4"/>
    <property type="match status" value="1"/>
</dbReference>
<name>A0A023WY87_STUST</name>
<reference evidence="2 3" key="1">
    <citation type="submission" date="2014-03" db="EMBL/GenBank/DDBJ databases">
        <title>Complete genome sequence of Pseudomonas stutzeri 19SMN4.</title>
        <authorList>
            <person name="Brunet-Galmes I."/>
            <person name="Nogales B."/>
            <person name="Busquets A."/>
            <person name="Pena A."/>
            <person name="Gomila M."/>
            <person name="Garcia-Valdes E."/>
            <person name="Lalucat J."/>
            <person name="Bennasar A."/>
            <person name="Bosch R."/>
        </authorList>
    </citation>
    <scope>NUCLEOTIDE SEQUENCE [LARGE SCALE GENOMIC DNA]</scope>
    <source>
        <strain evidence="2 3">19SMN4</strain>
    </source>
</reference>
<accession>A0A023WY87</accession>
<sequence length="294" mass="32587">MATIQVEERSIDNGNGHALSSYWYQPSSAPCGVVLIAPAMGVPQRFYTDFATWLAERGYQVVTFDYLGMGRSRRMPLRQLDVDILDWARHDCSAMLDVAAEAAGELPLYWIGHSVGAQILPLVKGHERLTRIVTIAAGSGYWRENSPQIRNKAWLLWHGLAPVLTAVAGYFPGARIGAVGDLPAGVIRQWRRWCLHPDYLVGVEGEPVRQAFAAVRTPLTSLSFSDDEMMSARNTESLHGFYSSAPKIMQRIAPAEIGAARIGHFGFFRRGFADNLWTPHLLPELMPSQPQTVA</sequence>
<dbReference type="PATRIC" id="fig|316.97.peg.4311"/>
<protein>
    <submittedName>
        <fullName evidence="2">Alpha/beta hydrolase</fullName>
    </submittedName>
</protein>